<protein>
    <submittedName>
        <fullName evidence="1">Uncharacterized protein</fullName>
    </submittedName>
</protein>
<accession>K1PUW3</accession>
<dbReference type="InParanoid" id="K1PUW3"/>
<dbReference type="EMBL" id="JH816072">
    <property type="protein sequence ID" value="EKC22784.1"/>
    <property type="molecule type" value="Genomic_DNA"/>
</dbReference>
<sequence length="58" mass="6606">MTLSKRFKAERVDVSMISPLSDGELARVGLDTIGDSHKLRRLCTQKKVKCMIKLPIYK</sequence>
<evidence type="ECO:0000313" key="1">
    <source>
        <dbReference type="EMBL" id="EKC22784.1"/>
    </source>
</evidence>
<gene>
    <name evidence="1" type="ORF">CGI_10001487</name>
</gene>
<reference evidence="1" key="1">
    <citation type="journal article" date="2012" name="Nature">
        <title>The oyster genome reveals stress adaptation and complexity of shell formation.</title>
        <authorList>
            <person name="Zhang G."/>
            <person name="Fang X."/>
            <person name="Guo X."/>
            <person name="Li L."/>
            <person name="Luo R."/>
            <person name="Xu F."/>
            <person name="Yang P."/>
            <person name="Zhang L."/>
            <person name="Wang X."/>
            <person name="Qi H."/>
            <person name="Xiong Z."/>
            <person name="Que H."/>
            <person name="Xie Y."/>
            <person name="Holland P.W."/>
            <person name="Paps J."/>
            <person name="Zhu Y."/>
            <person name="Wu F."/>
            <person name="Chen Y."/>
            <person name="Wang J."/>
            <person name="Peng C."/>
            <person name="Meng J."/>
            <person name="Yang L."/>
            <person name="Liu J."/>
            <person name="Wen B."/>
            <person name="Zhang N."/>
            <person name="Huang Z."/>
            <person name="Zhu Q."/>
            <person name="Feng Y."/>
            <person name="Mount A."/>
            <person name="Hedgecock D."/>
            <person name="Xu Z."/>
            <person name="Liu Y."/>
            <person name="Domazet-Loso T."/>
            <person name="Du Y."/>
            <person name="Sun X."/>
            <person name="Zhang S."/>
            <person name="Liu B."/>
            <person name="Cheng P."/>
            <person name="Jiang X."/>
            <person name="Li J."/>
            <person name="Fan D."/>
            <person name="Wang W."/>
            <person name="Fu W."/>
            <person name="Wang T."/>
            <person name="Wang B."/>
            <person name="Zhang J."/>
            <person name="Peng Z."/>
            <person name="Li Y."/>
            <person name="Li N."/>
            <person name="Wang J."/>
            <person name="Chen M."/>
            <person name="He Y."/>
            <person name="Tan F."/>
            <person name="Song X."/>
            <person name="Zheng Q."/>
            <person name="Huang R."/>
            <person name="Yang H."/>
            <person name="Du X."/>
            <person name="Chen L."/>
            <person name="Yang M."/>
            <person name="Gaffney P.M."/>
            <person name="Wang S."/>
            <person name="Luo L."/>
            <person name="She Z."/>
            <person name="Ming Y."/>
            <person name="Huang W."/>
            <person name="Zhang S."/>
            <person name="Huang B."/>
            <person name="Zhang Y."/>
            <person name="Qu T."/>
            <person name="Ni P."/>
            <person name="Miao G."/>
            <person name="Wang J."/>
            <person name="Wang Q."/>
            <person name="Steinberg C.E."/>
            <person name="Wang H."/>
            <person name="Li N."/>
            <person name="Qian L."/>
            <person name="Zhang G."/>
            <person name="Li Y."/>
            <person name="Yang H."/>
            <person name="Liu X."/>
            <person name="Wang J."/>
            <person name="Yin Y."/>
            <person name="Wang J."/>
        </authorList>
    </citation>
    <scope>NUCLEOTIDE SEQUENCE [LARGE SCALE GENOMIC DNA]</scope>
    <source>
        <strain evidence="1">05x7-T-G4-1.051#20</strain>
    </source>
</reference>
<dbReference type="HOGENOM" id="CLU_2981106_0_0_1"/>
<name>K1PUW3_MAGGI</name>
<dbReference type="AlphaFoldDB" id="K1PUW3"/>
<proteinExistence type="predicted"/>
<organism evidence="1">
    <name type="scientific">Magallana gigas</name>
    <name type="common">Pacific oyster</name>
    <name type="synonym">Crassostrea gigas</name>
    <dbReference type="NCBI Taxonomy" id="29159"/>
    <lineage>
        <taxon>Eukaryota</taxon>
        <taxon>Metazoa</taxon>
        <taxon>Spiralia</taxon>
        <taxon>Lophotrochozoa</taxon>
        <taxon>Mollusca</taxon>
        <taxon>Bivalvia</taxon>
        <taxon>Autobranchia</taxon>
        <taxon>Pteriomorphia</taxon>
        <taxon>Ostreida</taxon>
        <taxon>Ostreoidea</taxon>
        <taxon>Ostreidae</taxon>
        <taxon>Magallana</taxon>
    </lineage>
</organism>